<evidence type="ECO:0000313" key="2">
    <source>
        <dbReference type="EMBL" id="KOO02154.1"/>
    </source>
</evidence>
<keyword evidence="1" id="KW-0812">Transmembrane</keyword>
<name>A0A0M0HJA2_VIBNE</name>
<dbReference type="InterPro" id="IPR018723">
    <property type="entry name" value="DUF2254_membrane"/>
</dbReference>
<proteinExistence type="predicted"/>
<evidence type="ECO:0000256" key="1">
    <source>
        <dbReference type="SAM" id="Phobius"/>
    </source>
</evidence>
<evidence type="ECO:0000313" key="3">
    <source>
        <dbReference type="Proteomes" id="UP000037515"/>
    </source>
</evidence>
<dbReference type="Pfam" id="PF10011">
    <property type="entry name" value="DUF2254"/>
    <property type="match status" value="1"/>
</dbReference>
<keyword evidence="1" id="KW-0472">Membrane</keyword>
<organism evidence="2 3">
    <name type="scientific">Vibrio nereis</name>
    <dbReference type="NCBI Taxonomy" id="693"/>
    <lineage>
        <taxon>Bacteria</taxon>
        <taxon>Pseudomonadati</taxon>
        <taxon>Pseudomonadota</taxon>
        <taxon>Gammaproteobacteria</taxon>
        <taxon>Vibrionales</taxon>
        <taxon>Vibrionaceae</taxon>
        <taxon>Vibrio</taxon>
    </lineage>
</organism>
<dbReference type="AlphaFoldDB" id="A0A0M0HJA2"/>
<feature type="transmembrane region" description="Helical" evidence="1">
    <location>
        <begin position="134"/>
        <end position="155"/>
    </location>
</feature>
<dbReference type="PATRIC" id="fig|693.5.peg.3421"/>
<keyword evidence="1" id="KW-1133">Transmembrane helix</keyword>
<keyword evidence="3" id="KW-1185">Reference proteome</keyword>
<feature type="transmembrane region" description="Helical" evidence="1">
    <location>
        <begin position="105"/>
        <end position="128"/>
    </location>
</feature>
<dbReference type="Proteomes" id="UP000037515">
    <property type="component" value="Unassembled WGS sequence"/>
</dbReference>
<dbReference type="OrthoDB" id="2955631at2"/>
<dbReference type="RefSeq" id="WP_053396981.1">
    <property type="nucleotide sequence ID" value="NZ_LHPJ01000020.1"/>
</dbReference>
<comment type="caution">
    <text evidence="2">The sequence shown here is derived from an EMBL/GenBank/DDBJ whole genome shotgun (WGS) entry which is preliminary data.</text>
</comment>
<feature type="transmembrane region" description="Helical" evidence="1">
    <location>
        <begin position="61"/>
        <end position="84"/>
    </location>
</feature>
<evidence type="ECO:0008006" key="4">
    <source>
        <dbReference type="Google" id="ProtNLM"/>
    </source>
</evidence>
<gene>
    <name evidence="2" type="ORF">AKJ17_16820</name>
</gene>
<sequence>MTGSKWQWLLKQTTRKLWVRTSLFALLAVATALISIVLNQVITLPAAIYVSGELLDNILNILATTMLAVTTFSLNIMVSAYSAASAEGTPRATKLLMEDSTTQNALATFIGSFLFSLVGIIALGMGAYHEQARIYLFIVTMAVIVMIVLTLIRWIQHLSVLGRVSETTSNVEQALLNAIQKRGEEPWLGANPWSNPKHKPRSSKPICSKEIGYLQHIDMLHLNNLAESHQCTIYIDRQPGSFVYMGQPLAWICGELEKDSDITAAFTIRTERSFDQDPRFGLVVLAEIASRALSPAVNDSGTAIDVIGRSVRALAQWGTLLDQSPRKVQYPNVFVPALSCQDLFEDIFLPIAHDGAGQIQVQIRLQKALVALATMHPERFYSSALKLSAKALELAVAQHYTEDEKHQLSHLAHQISPHRRQSS</sequence>
<dbReference type="EMBL" id="LHPJ01000020">
    <property type="protein sequence ID" value="KOO02154.1"/>
    <property type="molecule type" value="Genomic_DNA"/>
</dbReference>
<feature type="transmembrane region" description="Helical" evidence="1">
    <location>
        <begin position="21"/>
        <end position="49"/>
    </location>
</feature>
<accession>A0A0M0HJA2</accession>
<reference evidence="3" key="1">
    <citation type="submission" date="2015-08" db="EMBL/GenBank/DDBJ databases">
        <title>Vibrio galatheae sp. nov., a novel member of the Vibrionaceae family isolated from the Solomon Islands.</title>
        <authorList>
            <person name="Giubergia S."/>
            <person name="Machado H."/>
            <person name="Mateiu R.V."/>
            <person name="Gram L."/>
        </authorList>
    </citation>
    <scope>NUCLEOTIDE SEQUENCE [LARGE SCALE GENOMIC DNA]</scope>
    <source>
        <strain evidence="3">DSM 19584</strain>
    </source>
</reference>
<protein>
    <recommendedName>
        <fullName evidence="4">DUF2254 domain-containing protein</fullName>
    </recommendedName>
</protein>